<sequence length="53" mass="6291">PVALVFFIILLICIFVTIPFIIYHKNKHRFSSTVRYRRNFDDADSAKMITDDE</sequence>
<keyword evidence="1" id="KW-0472">Membrane</keyword>
<feature type="non-terminal residue" evidence="2">
    <location>
        <position position="1"/>
    </location>
</feature>
<name>A0ABD0Q6P7_CIRMR</name>
<evidence type="ECO:0000313" key="2">
    <source>
        <dbReference type="EMBL" id="KAL0181476.1"/>
    </source>
</evidence>
<feature type="transmembrane region" description="Helical" evidence="1">
    <location>
        <begin position="6"/>
        <end position="23"/>
    </location>
</feature>
<dbReference type="Proteomes" id="UP001529510">
    <property type="component" value="Unassembled WGS sequence"/>
</dbReference>
<protein>
    <submittedName>
        <fullName evidence="2">Uncharacterized protein</fullName>
    </submittedName>
</protein>
<gene>
    <name evidence="2" type="ORF">M9458_023882</name>
</gene>
<evidence type="ECO:0000313" key="3">
    <source>
        <dbReference type="Proteomes" id="UP001529510"/>
    </source>
</evidence>
<dbReference type="EMBL" id="JAMKFB020000011">
    <property type="protein sequence ID" value="KAL0181476.1"/>
    <property type="molecule type" value="Genomic_DNA"/>
</dbReference>
<keyword evidence="1" id="KW-1133">Transmembrane helix</keyword>
<accession>A0ABD0Q6P7</accession>
<organism evidence="2 3">
    <name type="scientific">Cirrhinus mrigala</name>
    <name type="common">Mrigala</name>
    <dbReference type="NCBI Taxonomy" id="683832"/>
    <lineage>
        <taxon>Eukaryota</taxon>
        <taxon>Metazoa</taxon>
        <taxon>Chordata</taxon>
        <taxon>Craniata</taxon>
        <taxon>Vertebrata</taxon>
        <taxon>Euteleostomi</taxon>
        <taxon>Actinopterygii</taxon>
        <taxon>Neopterygii</taxon>
        <taxon>Teleostei</taxon>
        <taxon>Ostariophysi</taxon>
        <taxon>Cypriniformes</taxon>
        <taxon>Cyprinidae</taxon>
        <taxon>Labeoninae</taxon>
        <taxon>Labeonini</taxon>
        <taxon>Cirrhinus</taxon>
    </lineage>
</organism>
<keyword evidence="3" id="KW-1185">Reference proteome</keyword>
<dbReference type="AlphaFoldDB" id="A0ABD0Q6P7"/>
<evidence type="ECO:0000256" key="1">
    <source>
        <dbReference type="SAM" id="Phobius"/>
    </source>
</evidence>
<comment type="caution">
    <text evidence="2">The sequence shown here is derived from an EMBL/GenBank/DDBJ whole genome shotgun (WGS) entry which is preliminary data.</text>
</comment>
<reference evidence="2 3" key="1">
    <citation type="submission" date="2024-05" db="EMBL/GenBank/DDBJ databases">
        <title>Genome sequencing and assembly of Indian major carp, Cirrhinus mrigala (Hamilton, 1822).</title>
        <authorList>
            <person name="Mohindra V."/>
            <person name="Chowdhury L.M."/>
            <person name="Lal K."/>
            <person name="Jena J.K."/>
        </authorList>
    </citation>
    <scope>NUCLEOTIDE SEQUENCE [LARGE SCALE GENOMIC DNA]</scope>
    <source>
        <strain evidence="2">CM1030</strain>
        <tissue evidence="2">Blood</tissue>
    </source>
</reference>
<keyword evidence="1" id="KW-0812">Transmembrane</keyword>
<proteinExistence type="predicted"/>